<dbReference type="GO" id="GO:0015499">
    <property type="term" value="F:formate transmembrane transporter activity"/>
    <property type="evidence" value="ECO:0007669"/>
    <property type="project" value="TreeGrafter"/>
</dbReference>
<dbReference type="AlphaFoldDB" id="D9S2B6"/>
<feature type="transmembrane region" description="Helical" evidence="7">
    <location>
        <begin position="31"/>
        <end position="53"/>
    </location>
</feature>
<dbReference type="Pfam" id="PF01226">
    <property type="entry name" value="Form_Nir_trans"/>
    <property type="match status" value="1"/>
</dbReference>
<dbReference type="OrthoDB" id="9786493at2"/>
<dbReference type="STRING" id="555079.Toce_0777"/>
<dbReference type="PANTHER" id="PTHR30520:SF6">
    <property type="entry name" value="FORMATE_NITRATE FAMILY TRANSPORTER (EUROFUNG)"/>
    <property type="match status" value="1"/>
</dbReference>
<dbReference type="InterPro" id="IPR023271">
    <property type="entry name" value="Aquaporin-like"/>
</dbReference>
<dbReference type="Gene3D" id="1.20.1080.10">
    <property type="entry name" value="Glycerol uptake facilitator protein"/>
    <property type="match status" value="1"/>
</dbReference>
<dbReference type="PANTHER" id="PTHR30520">
    <property type="entry name" value="FORMATE TRANSPORTER-RELATED"/>
    <property type="match status" value="1"/>
</dbReference>
<evidence type="ECO:0000313" key="9">
    <source>
        <dbReference type="Proteomes" id="UP000000272"/>
    </source>
</evidence>
<keyword evidence="4 7" id="KW-1133">Transmembrane helix</keyword>
<evidence type="ECO:0000256" key="5">
    <source>
        <dbReference type="ARBA" id="ARBA00023136"/>
    </source>
</evidence>
<dbReference type="HOGENOM" id="CLU_036896_3_0_9"/>
<dbReference type="FunFam" id="1.20.1080.10:FF:000011">
    <property type="entry name" value="Formate family transporter"/>
    <property type="match status" value="1"/>
</dbReference>
<reference evidence="8 9" key="1">
    <citation type="journal article" date="2010" name="Stand. Genomic Sci.">
        <title>Complete genome sequence of Thermosediminibacter oceani type strain (JW/IW-1228P).</title>
        <authorList>
            <person name="Pitluck S."/>
            <person name="Yasawong M."/>
            <person name="Munk C."/>
            <person name="Nolan M."/>
            <person name="Lapidus A."/>
            <person name="Lucas S."/>
            <person name="Glavina Del Rio T."/>
            <person name="Tice H."/>
            <person name="Cheng J.F."/>
            <person name="Bruce D."/>
            <person name="Detter C."/>
            <person name="Tapia R."/>
            <person name="Han C."/>
            <person name="Goodwin L."/>
            <person name="Liolios K."/>
            <person name="Ivanova N."/>
            <person name="Mavromatis K."/>
            <person name="Mikhailova N."/>
            <person name="Pati A."/>
            <person name="Chen A."/>
            <person name="Palaniappan K."/>
            <person name="Land M."/>
            <person name="Hauser L."/>
            <person name="Chang Y.J."/>
            <person name="Jeffries C.D."/>
            <person name="Rohde M."/>
            <person name="Spring S."/>
            <person name="Sikorski J."/>
            <person name="Goker M."/>
            <person name="Woyke T."/>
            <person name="Bristow J."/>
            <person name="Eisen J.A."/>
            <person name="Markowitz V."/>
            <person name="Hugenholtz P."/>
            <person name="Kyrpides N.C."/>
            <person name="Klenk H.P."/>
        </authorList>
    </citation>
    <scope>NUCLEOTIDE SEQUENCE [LARGE SCALE GENOMIC DNA]</scope>
    <source>
        <strain evidence="9">ATCC BAA-1034 / DSM 16646 / JW/IW-1228P</strain>
    </source>
</reference>
<dbReference type="GO" id="GO:0005886">
    <property type="term" value="C:plasma membrane"/>
    <property type="evidence" value="ECO:0007669"/>
    <property type="project" value="TreeGrafter"/>
</dbReference>
<evidence type="ECO:0000256" key="4">
    <source>
        <dbReference type="ARBA" id="ARBA00022989"/>
    </source>
</evidence>
<gene>
    <name evidence="8" type="ordered locus">Toce_0777</name>
</gene>
<evidence type="ECO:0000313" key="8">
    <source>
        <dbReference type="EMBL" id="ADL07543.1"/>
    </source>
</evidence>
<comment type="similarity">
    <text evidence="6">Belongs to the FNT transporter (TC 1.A.16) family.</text>
</comment>
<proteinExistence type="inferred from homology"/>
<organism evidence="8 9">
    <name type="scientific">Thermosediminibacter oceani (strain ATCC BAA-1034 / DSM 16646 / JW/IW-1228P)</name>
    <dbReference type="NCBI Taxonomy" id="555079"/>
    <lineage>
        <taxon>Bacteria</taxon>
        <taxon>Bacillati</taxon>
        <taxon>Bacillota</taxon>
        <taxon>Clostridia</taxon>
        <taxon>Thermosediminibacterales</taxon>
        <taxon>Thermosediminibacteraceae</taxon>
        <taxon>Thermosediminibacter</taxon>
    </lineage>
</organism>
<dbReference type="KEGG" id="toc:Toce_0777"/>
<evidence type="ECO:0000256" key="6">
    <source>
        <dbReference type="ARBA" id="ARBA00049660"/>
    </source>
</evidence>
<name>D9S2B6_THEOJ</name>
<protein>
    <submittedName>
        <fullName evidence="8">Formate/nitrite transporter</fullName>
    </submittedName>
</protein>
<evidence type="ECO:0000256" key="3">
    <source>
        <dbReference type="ARBA" id="ARBA00022692"/>
    </source>
</evidence>
<dbReference type="RefSeq" id="WP_013275588.1">
    <property type="nucleotide sequence ID" value="NC_014377.1"/>
</dbReference>
<evidence type="ECO:0000256" key="1">
    <source>
        <dbReference type="ARBA" id="ARBA00004141"/>
    </source>
</evidence>
<keyword evidence="2" id="KW-0813">Transport</keyword>
<feature type="transmembrane region" description="Helical" evidence="7">
    <location>
        <begin position="230"/>
        <end position="254"/>
    </location>
</feature>
<accession>D9S2B6</accession>
<comment type="subcellular location">
    <subcellularLocation>
        <location evidence="1">Membrane</location>
        <topology evidence="1">Multi-pass membrane protein</topology>
    </subcellularLocation>
</comment>
<keyword evidence="3 7" id="KW-0812">Transmembrane</keyword>
<keyword evidence="9" id="KW-1185">Reference proteome</keyword>
<dbReference type="InterPro" id="IPR000292">
    <property type="entry name" value="For/NO2_transpt"/>
</dbReference>
<sequence>MEKRFLSPQETIDLTISNGVKKAALSFEQMLFLGILAGVYIGFGGFASIIIMQTMKNIDAGLMKFVGAMVFPVGLMLVMVCGAELFTGNNLMVFAVLRRKITVNALFRNWATVYLANFLGSVILAFLVYKSGLLQGNVLYLTFSIAQNKIFQDLIAPFIRGILCNILVVLAVFMATASLDITSKIFSCWFPIMLFVLSGYEHSVANMFFLSLAKFGGMDINWAQIFLNNLIPVTLGNIVGGAIIIPFMYFHAYFAEEKKDYKIRLNG</sequence>
<evidence type="ECO:0000256" key="2">
    <source>
        <dbReference type="ARBA" id="ARBA00022448"/>
    </source>
</evidence>
<feature type="transmembrane region" description="Helical" evidence="7">
    <location>
        <begin position="65"/>
        <end position="86"/>
    </location>
</feature>
<keyword evidence="5 7" id="KW-0472">Membrane</keyword>
<feature type="transmembrane region" description="Helical" evidence="7">
    <location>
        <begin position="158"/>
        <end position="177"/>
    </location>
</feature>
<dbReference type="EMBL" id="CP002131">
    <property type="protein sequence ID" value="ADL07543.1"/>
    <property type="molecule type" value="Genomic_DNA"/>
</dbReference>
<dbReference type="InterPro" id="IPR024002">
    <property type="entry name" value="For/NO2_transpt_CS"/>
</dbReference>
<evidence type="ECO:0000256" key="7">
    <source>
        <dbReference type="SAM" id="Phobius"/>
    </source>
</evidence>
<feature type="transmembrane region" description="Helical" evidence="7">
    <location>
        <begin position="107"/>
        <end position="129"/>
    </location>
</feature>
<dbReference type="PROSITE" id="PS01005">
    <property type="entry name" value="FORMATE_NITRITE_TP_1"/>
    <property type="match status" value="1"/>
</dbReference>
<dbReference type="eggNOG" id="COG2116">
    <property type="taxonomic scope" value="Bacteria"/>
</dbReference>
<feature type="transmembrane region" description="Helical" evidence="7">
    <location>
        <begin position="189"/>
        <end position="210"/>
    </location>
</feature>
<dbReference type="Proteomes" id="UP000000272">
    <property type="component" value="Chromosome"/>
</dbReference>